<evidence type="ECO:0000256" key="10">
    <source>
        <dbReference type="ARBA" id="ARBA00022833"/>
    </source>
</evidence>
<dbReference type="GO" id="GO:0046872">
    <property type="term" value="F:metal ion binding"/>
    <property type="evidence" value="ECO:0007669"/>
    <property type="project" value="UniProtKB-KW"/>
</dbReference>
<dbReference type="InterPro" id="IPR037518">
    <property type="entry name" value="MPN"/>
</dbReference>
<keyword evidence="11" id="KW-0482">Metalloprotease</keyword>
<dbReference type="GO" id="GO:0005737">
    <property type="term" value="C:cytoplasm"/>
    <property type="evidence" value="ECO:0007669"/>
    <property type="project" value="UniProtKB-SubCell"/>
</dbReference>
<feature type="domain" description="MPN" evidence="13">
    <location>
        <begin position="24"/>
        <end position="159"/>
    </location>
</feature>
<dbReference type="GO" id="GO:0006508">
    <property type="term" value="P:proteolysis"/>
    <property type="evidence" value="ECO:0007669"/>
    <property type="project" value="UniProtKB-KW"/>
</dbReference>
<dbReference type="Pfam" id="PF01398">
    <property type="entry name" value="JAB"/>
    <property type="match status" value="1"/>
</dbReference>
<accession>A9BKP5</accession>
<protein>
    <recommendedName>
        <fullName evidence="4">COP9 signalosome complex subunit 5</fullName>
    </recommendedName>
</protein>
<dbReference type="GeneID" id="5739382"/>
<evidence type="ECO:0000256" key="2">
    <source>
        <dbReference type="ARBA" id="ARBA00004496"/>
    </source>
</evidence>
<evidence type="ECO:0000256" key="5">
    <source>
        <dbReference type="ARBA" id="ARBA00022490"/>
    </source>
</evidence>
<keyword evidence="7" id="KW-0479">Metal-binding</keyword>
<dbReference type="PROSITE" id="PS50249">
    <property type="entry name" value="MPN"/>
    <property type="match status" value="1"/>
</dbReference>
<keyword evidence="9" id="KW-0378">Hydrolase</keyword>
<dbReference type="GO" id="GO:0008237">
    <property type="term" value="F:metallopeptidase activity"/>
    <property type="evidence" value="ECO:0007669"/>
    <property type="project" value="UniProtKB-KW"/>
</dbReference>
<name>A9BKP5_HEMAN</name>
<evidence type="ECO:0000256" key="4">
    <source>
        <dbReference type="ARBA" id="ARBA00014880"/>
    </source>
</evidence>
<dbReference type="SUPFAM" id="SSF102712">
    <property type="entry name" value="JAB1/MPN domain"/>
    <property type="match status" value="1"/>
</dbReference>
<dbReference type="EMBL" id="CP000882">
    <property type="protein sequence ID" value="ABW98050.1"/>
    <property type="molecule type" value="Genomic_DNA"/>
</dbReference>
<dbReference type="SMART" id="SM00232">
    <property type="entry name" value="JAB_MPN"/>
    <property type="match status" value="1"/>
</dbReference>
<dbReference type="Proteomes" id="UP000243127">
    <property type="component" value="Nucleomorph 2"/>
</dbReference>
<dbReference type="CDD" id="cd08069">
    <property type="entry name" value="MPN_RPN11_CSN5"/>
    <property type="match status" value="1"/>
</dbReference>
<organism evidence="14 15">
    <name type="scientific">Hemiselmis andersenii</name>
    <name type="common">Cryptophyte alga</name>
    <dbReference type="NCBI Taxonomy" id="464988"/>
    <lineage>
        <taxon>Eukaryota</taxon>
        <taxon>Cryptophyceae</taxon>
        <taxon>Cryptomonadales</taxon>
        <taxon>Hemiselmidaceae</taxon>
        <taxon>Hemiselmis</taxon>
    </lineage>
</organism>
<evidence type="ECO:0000256" key="7">
    <source>
        <dbReference type="ARBA" id="ARBA00022723"/>
    </source>
</evidence>
<dbReference type="InterPro" id="IPR050242">
    <property type="entry name" value="JAMM_MPN+_peptidase_M67A"/>
</dbReference>
<evidence type="ECO:0000256" key="1">
    <source>
        <dbReference type="ARBA" id="ARBA00004123"/>
    </source>
</evidence>
<sequence length="301" mass="34414">MYNNIKLFQDRPEEQGGFEACEVVQLTSIALLKIIRHSQMGIPIEVMGIMLGKFIDNTTIEISDIFAMPQTGTKVSVEAVDPVFQTKMLELLSQLEKYEIIVGWYHSHPGFGCWLSAVDINTQKSFEQLNQRSVALVIDPIQSTKGNIIIEIFRLHSSLSINEESPEITSLEYGIKTPPNLKEEPSYNKSYYNLNISFRKNLIEEISLSTIFEKAWNINFFSSIWSGFSKKNSIKTILKILKNLKKGLIGPKNFENKWSRKNILKLKKIKKETKDFLEILSQEAISFCLSQILKEGLIGKK</sequence>
<evidence type="ECO:0000256" key="11">
    <source>
        <dbReference type="ARBA" id="ARBA00023049"/>
    </source>
</evidence>
<keyword evidence="12" id="KW-0539">Nucleus</keyword>
<keyword evidence="14" id="KW-0542">Nucleomorph</keyword>
<dbReference type="RefSeq" id="XP_001712375.1">
    <property type="nucleotide sequence ID" value="XM_001712323.1"/>
</dbReference>
<keyword evidence="6" id="KW-0645">Protease</keyword>
<reference evidence="14 15" key="1">
    <citation type="journal article" date="2007" name="Proc. Natl. Acad. Sci. U.S.A.">
        <title>Nucleomorph genome of Hemiselmis andersenii reveals complete intron loss and compaction as a driver of protein structure and function.</title>
        <authorList>
            <person name="Lane C.E."/>
            <person name="van den Heuvel K."/>
            <person name="Kozera C."/>
            <person name="Curtis B.A."/>
            <person name="Parsons B.J."/>
            <person name="Bowman S."/>
            <person name="Archibald J.M."/>
        </authorList>
    </citation>
    <scope>NUCLEOTIDE SEQUENCE [LARGE SCALE GENOMIC DNA]</scope>
    <source>
        <strain evidence="14 15">CCMP644</strain>
    </source>
</reference>
<evidence type="ECO:0000313" key="15">
    <source>
        <dbReference type="Proteomes" id="UP000243127"/>
    </source>
</evidence>
<comment type="similarity">
    <text evidence="3">Belongs to the peptidase M67A family. CSN5 subfamily.</text>
</comment>
<comment type="subcellular location">
    <subcellularLocation>
        <location evidence="2">Cytoplasm</location>
    </subcellularLocation>
    <subcellularLocation>
        <location evidence="1">Nucleus</location>
    </subcellularLocation>
</comment>
<evidence type="ECO:0000256" key="6">
    <source>
        <dbReference type="ARBA" id="ARBA00022670"/>
    </source>
</evidence>
<keyword evidence="5" id="KW-0963">Cytoplasm</keyword>
<geneLocation type="nucleomorph" evidence="14"/>
<evidence type="ECO:0000313" key="14">
    <source>
        <dbReference type="EMBL" id="ABW98050.1"/>
    </source>
</evidence>
<dbReference type="Gene3D" id="3.40.140.10">
    <property type="entry name" value="Cytidine Deaminase, domain 2"/>
    <property type="match status" value="1"/>
</dbReference>
<dbReference type="PANTHER" id="PTHR10410">
    <property type="entry name" value="EUKARYOTIC TRANSLATION INITIATION FACTOR 3 -RELATED"/>
    <property type="match status" value="1"/>
</dbReference>
<evidence type="ECO:0000259" key="13">
    <source>
        <dbReference type="PROSITE" id="PS50249"/>
    </source>
</evidence>
<dbReference type="AlphaFoldDB" id="A9BKP5"/>
<evidence type="ECO:0000256" key="12">
    <source>
        <dbReference type="ARBA" id="ARBA00023242"/>
    </source>
</evidence>
<evidence type="ECO:0000256" key="9">
    <source>
        <dbReference type="ARBA" id="ARBA00022801"/>
    </source>
</evidence>
<gene>
    <name evidence="14" type="ORF">HAN_2g224</name>
</gene>
<dbReference type="InterPro" id="IPR000555">
    <property type="entry name" value="JAMM/MPN+_dom"/>
</dbReference>
<keyword evidence="10" id="KW-0862">Zinc</keyword>
<keyword evidence="8" id="KW-0736">Signalosome</keyword>
<evidence type="ECO:0000256" key="3">
    <source>
        <dbReference type="ARBA" id="ARBA00006008"/>
    </source>
</evidence>
<dbReference type="FunFam" id="3.40.140.10:FF:000203">
    <property type="entry name" value="COP9 signalosome complex subunit 5"/>
    <property type="match status" value="1"/>
</dbReference>
<dbReference type="GO" id="GO:0008180">
    <property type="term" value="C:COP9 signalosome"/>
    <property type="evidence" value="ECO:0007669"/>
    <property type="project" value="UniProtKB-KW"/>
</dbReference>
<proteinExistence type="inferred from homology"/>
<evidence type="ECO:0000256" key="8">
    <source>
        <dbReference type="ARBA" id="ARBA00022790"/>
    </source>
</evidence>